<evidence type="ECO:0000256" key="10">
    <source>
        <dbReference type="ARBA" id="ARBA00022840"/>
    </source>
</evidence>
<comment type="cofactor">
    <cofactor evidence="2">
        <name>Mg(2+)</name>
        <dbReference type="ChEBI" id="CHEBI:18420"/>
    </cofactor>
</comment>
<evidence type="ECO:0000259" key="16">
    <source>
        <dbReference type="PROSITE" id="PS50975"/>
    </source>
</evidence>
<keyword evidence="7" id="KW-0963">Cytoplasm</keyword>
<dbReference type="PROSITE" id="PS50975">
    <property type="entry name" value="ATP_GRASP"/>
    <property type="match status" value="1"/>
</dbReference>
<feature type="domain" description="ATP-grasp" evidence="16">
    <location>
        <begin position="128"/>
        <end position="320"/>
    </location>
</feature>
<dbReference type="SUPFAM" id="SSF56059">
    <property type="entry name" value="Glutathione synthetase ATP-binding domain-like"/>
    <property type="match status" value="1"/>
</dbReference>
<evidence type="ECO:0000256" key="15">
    <source>
        <dbReference type="PROSITE-ProRule" id="PRU00409"/>
    </source>
</evidence>
<dbReference type="EC" id="6.3.2.4" evidence="6"/>
<evidence type="ECO:0000256" key="12">
    <source>
        <dbReference type="ARBA" id="ARBA00022984"/>
    </source>
</evidence>
<dbReference type="Proteomes" id="UP001262754">
    <property type="component" value="Unassembled WGS sequence"/>
</dbReference>
<dbReference type="InterPro" id="IPR011127">
    <property type="entry name" value="Dala_Dala_lig_N"/>
</dbReference>
<evidence type="ECO:0000256" key="14">
    <source>
        <dbReference type="ARBA" id="ARBA00047614"/>
    </source>
</evidence>
<comment type="function">
    <text evidence="3">Cell wall formation.</text>
</comment>
<evidence type="ECO:0000256" key="5">
    <source>
        <dbReference type="ARBA" id="ARBA00010871"/>
    </source>
</evidence>
<dbReference type="PROSITE" id="PS00844">
    <property type="entry name" value="DALA_DALA_LIGASE_2"/>
    <property type="match status" value="1"/>
</dbReference>
<dbReference type="Gene3D" id="3.30.470.20">
    <property type="entry name" value="ATP-grasp fold, B domain"/>
    <property type="match status" value="1"/>
</dbReference>
<reference evidence="17 18" key="1">
    <citation type="submission" date="2023-07" db="EMBL/GenBank/DDBJ databases">
        <title>Sorghum-associated microbial communities from plants grown in Nebraska, USA.</title>
        <authorList>
            <person name="Schachtman D."/>
        </authorList>
    </citation>
    <scope>NUCLEOTIDE SEQUENCE [LARGE SCALE GENOMIC DNA]</scope>
    <source>
        <strain evidence="17 18">DS2154</strain>
    </source>
</reference>
<dbReference type="RefSeq" id="WP_163229619.1">
    <property type="nucleotide sequence ID" value="NZ_BMLD01000012.1"/>
</dbReference>
<evidence type="ECO:0000313" key="18">
    <source>
        <dbReference type="Proteomes" id="UP001262754"/>
    </source>
</evidence>
<evidence type="ECO:0000256" key="8">
    <source>
        <dbReference type="ARBA" id="ARBA00022598"/>
    </source>
</evidence>
<dbReference type="EMBL" id="JAVDRL010000006">
    <property type="protein sequence ID" value="MDR6531590.1"/>
    <property type="molecule type" value="Genomic_DNA"/>
</dbReference>
<dbReference type="Pfam" id="PF07478">
    <property type="entry name" value="Dala_Dala_lig_C"/>
    <property type="match status" value="1"/>
</dbReference>
<dbReference type="Pfam" id="PF01820">
    <property type="entry name" value="Dala_Dala_lig_N"/>
    <property type="match status" value="1"/>
</dbReference>
<keyword evidence="10 15" id="KW-0067">ATP-binding</keyword>
<organism evidence="17 18">
    <name type="scientific">Caulobacter rhizosphaerae</name>
    <dbReference type="NCBI Taxonomy" id="2010972"/>
    <lineage>
        <taxon>Bacteria</taxon>
        <taxon>Pseudomonadati</taxon>
        <taxon>Pseudomonadota</taxon>
        <taxon>Alphaproteobacteria</taxon>
        <taxon>Caulobacterales</taxon>
        <taxon>Caulobacteraceae</taxon>
        <taxon>Caulobacter</taxon>
    </lineage>
</organism>
<comment type="similarity">
    <text evidence="5">Belongs to the D-alanine--D-alanine ligase family.</text>
</comment>
<dbReference type="InterPro" id="IPR013815">
    <property type="entry name" value="ATP_grasp_subdomain_1"/>
</dbReference>
<evidence type="ECO:0000256" key="13">
    <source>
        <dbReference type="ARBA" id="ARBA00023316"/>
    </source>
</evidence>
<keyword evidence="8 17" id="KW-0436">Ligase</keyword>
<dbReference type="Gene3D" id="3.40.50.20">
    <property type="match status" value="1"/>
</dbReference>
<accession>A0ABU1MZI2</accession>
<dbReference type="Gene3D" id="3.30.1490.20">
    <property type="entry name" value="ATP-grasp fold, A domain"/>
    <property type="match status" value="1"/>
</dbReference>
<keyword evidence="11" id="KW-0133">Cell shape</keyword>
<dbReference type="PANTHER" id="PTHR23132:SF23">
    <property type="entry name" value="D-ALANINE--D-ALANINE LIGASE B"/>
    <property type="match status" value="1"/>
</dbReference>
<evidence type="ECO:0000256" key="7">
    <source>
        <dbReference type="ARBA" id="ARBA00022490"/>
    </source>
</evidence>
<dbReference type="SUPFAM" id="SSF52440">
    <property type="entry name" value="PreATP-grasp domain"/>
    <property type="match status" value="1"/>
</dbReference>
<evidence type="ECO:0000256" key="11">
    <source>
        <dbReference type="ARBA" id="ARBA00022960"/>
    </source>
</evidence>
<keyword evidence="13" id="KW-0961">Cell wall biogenesis/degradation</keyword>
<dbReference type="InterPro" id="IPR011761">
    <property type="entry name" value="ATP-grasp"/>
</dbReference>
<comment type="caution">
    <text evidence="17">The sequence shown here is derived from an EMBL/GenBank/DDBJ whole genome shotgun (WGS) entry which is preliminary data.</text>
</comment>
<evidence type="ECO:0000256" key="3">
    <source>
        <dbReference type="ARBA" id="ARBA00003921"/>
    </source>
</evidence>
<keyword evidence="9 15" id="KW-0547">Nucleotide-binding</keyword>
<proteinExistence type="inferred from homology"/>
<protein>
    <recommendedName>
        <fullName evidence="6">D-alanine--D-alanine ligase</fullName>
        <ecNumber evidence="6">6.3.2.4</ecNumber>
    </recommendedName>
</protein>
<gene>
    <name evidence="17" type="ORF">J2800_002337</name>
</gene>
<evidence type="ECO:0000256" key="6">
    <source>
        <dbReference type="ARBA" id="ARBA00012216"/>
    </source>
</evidence>
<dbReference type="PANTHER" id="PTHR23132">
    <property type="entry name" value="D-ALANINE--D-ALANINE LIGASE"/>
    <property type="match status" value="1"/>
</dbReference>
<dbReference type="GO" id="GO:0008716">
    <property type="term" value="F:D-alanine-D-alanine ligase activity"/>
    <property type="evidence" value="ECO:0007669"/>
    <property type="project" value="UniProtKB-EC"/>
</dbReference>
<name>A0ABU1MZI2_9CAUL</name>
<evidence type="ECO:0000256" key="2">
    <source>
        <dbReference type="ARBA" id="ARBA00001946"/>
    </source>
</evidence>
<comment type="cofactor">
    <cofactor evidence="1">
        <name>Mn(2+)</name>
        <dbReference type="ChEBI" id="CHEBI:29035"/>
    </cofactor>
</comment>
<comment type="subcellular location">
    <subcellularLocation>
        <location evidence="4">Cytoplasm</location>
    </subcellularLocation>
</comment>
<comment type="catalytic activity">
    <reaction evidence="14">
        <text>2 D-alanine + ATP = D-alanyl-D-alanine + ADP + phosphate + H(+)</text>
        <dbReference type="Rhea" id="RHEA:11224"/>
        <dbReference type="ChEBI" id="CHEBI:15378"/>
        <dbReference type="ChEBI" id="CHEBI:30616"/>
        <dbReference type="ChEBI" id="CHEBI:43474"/>
        <dbReference type="ChEBI" id="CHEBI:57416"/>
        <dbReference type="ChEBI" id="CHEBI:57822"/>
        <dbReference type="ChEBI" id="CHEBI:456216"/>
        <dbReference type="EC" id="6.3.2.4"/>
    </reaction>
</comment>
<dbReference type="InterPro" id="IPR016185">
    <property type="entry name" value="PreATP-grasp_dom_sf"/>
</dbReference>
<evidence type="ECO:0000256" key="4">
    <source>
        <dbReference type="ARBA" id="ARBA00004496"/>
    </source>
</evidence>
<keyword evidence="12" id="KW-0573">Peptidoglycan synthesis</keyword>
<evidence type="ECO:0000313" key="17">
    <source>
        <dbReference type="EMBL" id="MDR6531590.1"/>
    </source>
</evidence>
<evidence type="ECO:0000256" key="9">
    <source>
        <dbReference type="ARBA" id="ARBA00022741"/>
    </source>
</evidence>
<keyword evidence="18" id="KW-1185">Reference proteome</keyword>
<evidence type="ECO:0000256" key="1">
    <source>
        <dbReference type="ARBA" id="ARBA00001936"/>
    </source>
</evidence>
<dbReference type="InterPro" id="IPR011095">
    <property type="entry name" value="Dala_Dala_lig_C"/>
</dbReference>
<sequence length="331" mass="34376">MRTTILFGGMSRERLVSVASAKALAKALPDADLWFWAPDDQVYVASDTALQAHERPFEIDLPTEGAPIGGIEAALDKARAEDRVLVLGMHGGAAENGDLAALCEARGVAFTGSDSKSSRLAFDKIATKAAVAKAGVVAPSTVALADAEAALAKYGKLVAKPVADGSSYGLIFVNEAADLETLKAAAAREAYVIEPFVAGAEATCGVLEQDGQVFALPPVEIRPADGAFDYIGKYLAKTTEEICPATFAPEVNAAMQEAALKAHKTVGAGGYSRSDFIVTPNGPIFLEINTLPGMTAASLYPKSLKAQGITFRDFLDGQIALAVARATAEGV</sequence>
<dbReference type="InterPro" id="IPR000291">
    <property type="entry name" value="D-Ala_lig_Van_CS"/>
</dbReference>